<feature type="transmembrane region" description="Helical" evidence="17">
    <location>
        <begin position="380"/>
        <end position="404"/>
    </location>
</feature>
<evidence type="ECO:0000256" key="2">
    <source>
        <dbReference type="ARBA" id="ARBA00004225"/>
    </source>
</evidence>
<dbReference type="PANTHER" id="PTHR43507:SF20">
    <property type="entry name" value="NADH-UBIQUINONE OXIDOREDUCTASE CHAIN 4"/>
    <property type="match status" value="1"/>
</dbReference>
<feature type="transmembrane region" description="Helical" evidence="17">
    <location>
        <begin position="277"/>
        <end position="302"/>
    </location>
</feature>
<name>A0A9E9BQK0_9HYME</name>
<dbReference type="GO" id="GO:0048039">
    <property type="term" value="F:ubiquinone binding"/>
    <property type="evidence" value="ECO:0007669"/>
    <property type="project" value="TreeGrafter"/>
</dbReference>
<keyword evidence="11 17" id="KW-1133">Transmembrane helix</keyword>
<feature type="transmembrane region" description="Helical" evidence="17">
    <location>
        <begin position="186"/>
        <end position="208"/>
    </location>
</feature>
<keyword evidence="12 17" id="KW-0520">NAD</keyword>
<sequence length="447" mass="53329">MMKVMFMMIFMYLYMMIFKSKKLNIMLFFLMGFFLIMMLFNLSMGMDCWMNFYGVMGMDNFSIFLLFLSIMIVKYMIFIGEKKNVLIFFFLMFILLMFLMICFFSMNYFLFYLFFEMSLIPTFFLIMGWGKQPERLMASMYMYLYTLFFSLPLLVLIYMIFDENLSLNYLFLLNKNLIVNNLNNKVMYFFLMFAFLVKLPMFMFHMWLPKAHVEAPITGSMILAGVMLKLGGYGLIRSMMMMMKVSVKLNFLYFSFSILGMMILSIYCLCLSDLKLLVAYSSVVHMGIMLMGLLTMSIYGFIGGMFMMIGHGFCSSALFILVNYFYERSKTRSMMINKGLMNYFPSMMFWWFSFCMINMSAPISLNLISELFILMTLLNWSFNIFLFLMLNLFLSACYSIYLFINSYHGKFNDLMNIFMVNKFNEFLLMIFHWIPLNFLLLKLDLFF</sequence>
<evidence type="ECO:0000256" key="10">
    <source>
        <dbReference type="ARBA" id="ARBA00022982"/>
    </source>
</evidence>
<evidence type="ECO:0000256" key="11">
    <source>
        <dbReference type="ARBA" id="ARBA00022989"/>
    </source>
</evidence>
<evidence type="ECO:0000256" key="3">
    <source>
        <dbReference type="ARBA" id="ARBA00009025"/>
    </source>
</evidence>
<evidence type="ECO:0000313" key="19">
    <source>
        <dbReference type="EMBL" id="WAJ57473.1"/>
    </source>
</evidence>
<comment type="function">
    <text evidence="1">Core subunit of the mitochondrial membrane respiratory chain NADH dehydrogenase (Complex I) that is believed to belong to the minimal assembly required for catalysis. Complex I functions in the transfer of electrons from NADH to the respiratory chain. The immediate electron acceptor for the enzyme is believed to be ubiquinone.</text>
</comment>
<evidence type="ECO:0000256" key="1">
    <source>
        <dbReference type="ARBA" id="ARBA00003257"/>
    </source>
</evidence>
<evidence type="ECO:0000256" key="13">
    <source>
        <dbReference type="ARBA" id="ARBA00023075"/>
    </source>
</evidence>
<feature type="transmembrane region" description="Helical" evidence="17">
    <location>
        <begin position="215"/>
        <end position="236"/>
    </location>
</feature>
<evidence type="ECO:0000256" key="15">
    <source>
        <dbReference type="ARBA" id="ARBA00023136"/>
    </source>
</evidence>
<protein>
    <recommendedName>
        <fullName evidence="5 17">NADH-ubiquinone oxidoreductase chain 4</fullName>
        <ecNumber evidence="4 17">7.1.1.2</ecNumber>
    </recommendedName>
</protein>
<feature type="transmembrane region" description="Helical" evidence="17">
    <location>
        <begin position="308"/>
        <end position="326"/>
    </location>
</feature>
<dbReference type="GO" id="GO:0008137">
    <property type="term" value="F:NADH dehydrogenase (ubiquinone) activity"/>
    <property type="evidence" value="ECO:0007669"/>
    <property type="project" value="UniProtKB-UniRule"/>
</dbReference>
<dbReference type="EC" id="7.1.1.2" evidence="4 17"/>
<comment type="catalytic activity">
    <reaction evidence="16 17">
        <text>a ubiquinone + NADH + 5 H(+)(in) = a ubiquinol + NAD(+) + 4 H(+)(out)</text>
        <dbReference type="Rhea" id="RHEA:29091"/>
        <dbReference type="Rhea" id="RHEA-COMP:9565"/>
        <dbReference type="Rhea" id="RHEA-COMP:9566"/>
        <dbReference type="ChEBI" id="CHEBI:15378"/>
        <dbReference type="ChEBI" id="CHEBI:16389"/>
        <dbReference type="ChEBI" id="CHEBI:17976"/>
        <dbReference type="ChEBI" id="CHEBI:57540"/>
        <dbReference type="ChEBI" id="CHEBI:57945"/>
        <dbReference type="EC" id="7.1.1.2"/>
    </reaction>
</comment>
<keyword evidence="14 17" id="KW-0496">Mitochondrion</keyword>
<dbReference type="GO" id="GO:0003954">
    <property type="term" value="F:NADH dehydrogenase activity"/>
    <property type="evidence" value="ECO:0007669"/>
    <property type="project" value="TreeGrafter"/>
</dbReference>
<organism evidence="19">
    <name type="scientific">Anastatus dexingensis</name>
    <dbReference type="NCBI Taxonomy" id="2926466"/>
    <lineage>
        <taxon>Eukaryota</taxon>
        <taxon>Metazoa</taxon>
        <taxon>Ecdysozoa</taxon>
        <taxon>Arthropoda</taxon>
        <taxon>Hexapoda</taxon>
        <taxon>Insecta</taxon>
        <taxon>Pterygota</taxon>
        <taxon>Neoptera</taxon>
        <taxon>Endopterygota</taxon>
        <taxon>Hymenoptera</taxon>
        <taxon>Apocrita</taxon>
        <taxon>Proctotrupomorpha</taxon>
        <taxon>Chalcidoidea</taxon>
        <taxon>Eupelmidae</taxon>
        <taxon>Eupelminae</taxon>
        <taxon>Anastatus</taxon>
    </lineage>
</organism>
<dbReference type="GO" id="GO:0031966">
    <property type="term" value="C:mitochondrial membrane"/>
    <property type="evidence" value="ECO:0007669"/>
    <property type="project" value="UniProtKB-SubCell"/>
</dbReference>
<feature type="transmembrane region" description="Helical" evidence="17">
    <location>
        <begin position="85"/>
        <end position="106"/>
    </location>
</feature>
<evidence type="ECO:0000256" key="16">
    <source>
        <dbReference type="ARBA" id="ARBA00049551"/>
    </source>
</evidence>
<keyword evidence="15 17" id="KW-0472">Membrane</keyword>
<keyword evidence="6 17" id="KW-0813">Transport</keyword>
<evidence type="ECO:0000256" key="9">
    <source>
        <dbReference type="ARBA" id="ARBA00022967"/>
    </source>
</evidence>
<evidence type="ECO:0000259" key="18">
    <source>
        <dbReference type="Pfam" id="PF00361"/>
    </source>
</evidence>
<dbReference type="InterPro" id="IPR001750">
    <property type="entry name" value="ND/Mrp_TM"/>
</dbReference>
<keyword evidence="7 17" id="KW-0679">Respiratory chain</keyword>
<comment type="function">
    <text evidence="17">Core subunit of the mitochondrial membrane respiratory chain NADH dehydrogenase (Complex I) which catalyzes electron transfer from NADH through the respiratory chain, using ubiquinone as an electron acceptor. Essential for the catalytic activity and assembly of complex I.</text>
</comment>
<dbReference type="GO" id="GO:0015990">
    <property type="term" value="P:electron transport coupled proton transport"/>
    <property type="evidence" value="ECO:0007669"/>
    <property type="project" value="TreeGrafter"/>
</dbReference>
<accession>A0A9E9BQK0</accession>
<geneLocation type="mitochondrion" evidence="19"/>
<evidence type="ECO:0000256" key="17">
    <source>
        <dbReference type="RuleBase" id="RU003297"/>
    </source>
</evidence>
<gene>
    <name evidence="19" type="primary">nad4</name>
</gene>
<dbReference type="EMBL" id="ON129240">
    <property type="protein sequence ID" value="WAJ57473.1"/>
    <property type="molecule type" value="Genomic_DNA"/>
</dbReference>
<dbReference type="PRINTS" id="PR01437">
    <property type="entry name" value="NUOXDRDTASE4"/>
</dbReference>
<dbReference type="GO" id="GO:0042773">
    <property type="term" value="P:ATP synthesis coupled electron transport"/>
    <property type="evidence" value="ECO:0007669"/>
    <property type="project" value="InterPro"/>
</dbReference>
<dbReference type="InterPro" id="IPR003918">
    <property type="entry name" value="NADH_UbQ_OxRdtase"/>
</dbReference>
<feature type="transmembrane region" description="Helical" evidence="17">
    <location>
        <begin position="251"/>
        <end position="270"/>
    </location>
</feature>
<comment type="subcellular location">
    <subcellularLocation>
        <location evidence="2 17">Mitochondrion membrane</location>
        <topology evidence="2 17">Multi-pass membrane protein</topology>
    </subcellularLocation>
</comment>
<dbReference type="PANTHER" id="PTHR43507">
    <property type="entry name" value="NADH-UBIQUINONE OXIDOREDUCTASE CHAIN 4"/>
    <property type="match status" value="1"/>
</dbReference>
<feature type="transmembrane region" description="Helical" evidence="17">
    <location>
        <begin position="425"/>
        <end position="443"/>
    </location>
</feature>
<comment type="similarity">
    <text evidence="3 17">Belongs to the complex I subunit 4 family.</text>
</comment>
<evidence type="ECO:0000256" key="5">
    <source>
        <dbReference type="ARBA" id="ARBA00021006"/>
    </source>
</evidence>
<keyword evidence="9" id="KW-1278">Translocase</keyword>
<keyword evidence="13 17" id="KW-0830">Ubiquinone</keyword>
<evidence type="ECO:0000256" key="4">
    <source>
        <dbReference type="ARBA" id="ARBA00012944"/>
    </source>
</evidence>
<evidence type="ECO:0000256" key="8">
    <source>
        <dbReference type="ARBA" id="ARBA00022692"/>
    </source>
</evidence>
<feature type="transmembrane region" description="Helical" evidence="17">
    <location>
        <begin position="142"/>
        <end position="161"/>
    </location>
</feature>
<dbReference type="AlphaFoldDB" id="A0A9E9BQK0"/>
<feature type="transmembrane region" description="Helical" evidence="17">
    <location>
        <begin position="112"/>
        <end position="130"/>
    </location>
</feature>
<keyword evidence="10 17" id="KW-0249">Electron transport</keyword>
<feature type="transmembrane region" description="Helical" evidence="17">
    <location>
        <begin position="347"/>
        <end position="368"/>
    </location>
</feature>
<keyword evidence="8 17" id="KW-0812">Transmembrane</keyword>
<evidence type="ECO:0000256" key="12">
    <source>
        <dbReference type="ARBA" id="ARBA00023027"/>
    </source>
</evidence>
<reference evidence="19" key="1">
    <citation type="submission" date="2022-04" db="EMBL/GenBank/DDBJ databases">
        <authorList>
            <person name="Peng L."/>
        </authorList>
    </citation>
    <scope>NUCLEOTIDE SEQUENCE</scope>
</reference>
<evidence type="ECO:0000256" key="6">
    <source>
        <dbReference type="ARBA" id="ARBA00022448"/>
    </source>
</evidence>
<evidence type="ECO:0000256" key="14">
    <source>
        <dbReference type="ARBA" id="ARBA00023128"/>
    </source>
</evidence>
<feature type="domain" description="NADH:quinone oxidoreductase/Mrp antiporter transmembrane" evidence="18">
    <location>
        <begin position="105"/>
        <end position="390"/>
    </location>
</feature>
<feature type="transmembrane region" description="Helical" evidence="17">
    <location>
        <begin position="61"/>
        <end position="78"/>
    </location>
</feature>
<proteinExistence type="inferred from homology"/>
<evidence type="ECO:0000256" key="7">
    <source>
        <dbReference type="ARBA" id="ARBA00022660"/>
    </source>
</evidence>
<dbReference type="Pfam" id="PF00361">
    <property type="entry name" value="Proton_antipo_M"/>
    <property type="match status" value="1"/>
</dbReference>